<dbReference type="GO" id="GO:0005737">
    <property type="term" value="C:cytoplasm"/>
    <property type="evidence" value="ECO:0007669"/>
    <property type="project" value="TreeGrafter"/>
</dbReference>
<accession>A0A9P0F602</accession>
<dbReference type="PANTHER" id="PTHR12356">
    <property type="entry name" value="NUCLEAR MOVEMENT PROTEIN NUDC"/>
    <property type="match status" value="1"/>
</dbReference>
<dbReference type="SUPFAM" id="SSF49764">
    <property type="entry name" value="HSP20-like chaperones"/>
    <property type="match status" value="1"/>
</dbReference>
<dbReference type="GO" id="GO:0006457">
    <property type="term" value="P:protein folding"/>
    <property type="evidence" value="ECO:0007669"/>
    <property type="project" value="TreeGrafter"/>
</dbReference>
<evidence type="ECO:0000313" key="4">
    <source>
        <dbReference type="EMBL" id="CAH0391143.1"/>
    </source>
</evidence>
<keyword evidence="1" id="KW-0597">Phosphoprotein</keyword>
<sequence>MTEGFKDYSATYDEFFCGILSSEGDITSFLNAVFGFLYRRTDFFTVQEDCSSAIGFPPGVAEQVLVSAFRKWQLKGLKPKGIEESPEKRNAKKTDPVFDSPCQERTKVPVPSSSPATSKNTKNSEESLKNTSDKDRNSQITRNGDCNRTAAEQCSGSLKRLDKAGETYNGAYCGKYWWMQSMTDLDVCVPVPPHVRKGNQIKVAVNHSEFLIKIKNESAPESWTTIIDDKLANFCNKGDTVWSLDSTRHLIQLHLEKSRDAWWDQLLISESKINMKEIEATRPFSELSEEEQITVSNLMQKEKLKQEARERGDFSASEIELRDVIQQVGVSRNAPFNLPSPSLQR</sequence>
<dbReference type="InterPro" id="IPR037898">
    <property type="entry name" value="NudC_fam"/>
</dbReference>
<dbReference type="InterPro" id="IPR008978">
    <property type="entry name" value="HSP20-like_chaperone"/>
</dbReference>
<evidence type="ECO:0000259" key="3">
    <source>
        <dbReference type="PROSITE" id="PS51203"/>
    </source>
</evidence>
<gene>
    <name evidence="4" type="ORF">BEMITA_LOCUS9790</name>
</gene>
<dbReference type="Pfam" id="PF04969">
    <property type="entry name" value="CS"/>
    <property type="match status" value="1"/>
</dbReference>
<feature type="compositionally biased region" description="Basic and acidic residues" evidence="2">
    <location>
        <begin position="80"/>
        <end position="107"/>
    </location>
</feature>
<dbReference type="InterPro" id="IPR025934">
    <property type="entry name" value="NudC_N_dom"/>
</dbReference>
<dbReference type="Proteomes" id="UP001152759">
    <property type="component" value="Chromosome 6"/>
</dbReference>
<dbReference type="GO" id="GO:0051082">
    <property type="term" value="F:unfolded protein binding"/>
    <property type="evidence" value="ECO:0007669"/>
    <property type="project" value="TreeGrafter"/>
</dbReference>
<protein>
    <recommendedName>
        <fullName evidence="3">CS domain-containing protein</fullName>
    </recommendedName>
</protein>
<dbReference type="AlphaFoldDB" id="A0A9P0F602"/>
<feature type="region of interest" description="Disordered" evidence="2">
    <location>
        <begin position="80"/>
        <end position="144"/>
    </location>
</feature>
<organism evidence="4 5">
    <name type="scientific">Bemisia tabaci</name>
    <name type="common">Sweetpotato whitefly</name>
    <name type="synonym">Aleurodes tabaci</name>
    <dbReference type="NCBI Taxonomy" id="7038"/>
    <lineage>
        <taxon>Eukaryota</taxon>
        <taxon>Metazoa</taxon>
        <taxon>Ecdysozoa</taxon>
        <taxon>Arthropoda</taxon>
        <taxon>Hexapoda</taxon>
        <taxon>Insecta</taxon>
        <taxon>Pterygota</taxon>
        <taxon>Neoptera</taxon>
        <taxon>Paraneoptera</taxon>
        <taxon>Hemiptera</taxon>
        <taxon>Sternorrhyncha</taxon>
        <taxon>Aleyrodoidea</taxon>
        <taxon>Aleyrodidae</taxon>
        <taxon>Aleyrodinae</taxon>
        <taxon>Bemisia</taxon>
    </lineage>
</organism>
<feature type="compositionally biased region" description="Basic and acidic residues" evidence="2">
    <location>
        <begin position="122"/>
        <end position="137"/>
    </location>
</feature>
<dbReference type="Pfam" id="PF14050">
    <property type="entry name" value="Nudc_N"/>
    <property type="match status" value="1"/>
</dbReference>
<keyword evidence="5" id="KW-1185">Reference proteome</keyword>
<dbReference type="KEGG" id="btab:109033854"/>
<reference evidence="4" key="1">
    <citation type="submission" date="2021-12" db="EMBL/GenBank/DDBJ databases">
        <authorList>
            <person name="King R."/>
        </authorList>
    </citation>
    <scope>NUCLEOTIDE SEQUENCE</scope>
</reference>
<feature type="compositionally biased region" description="Polar residues" evidence="2">
    <location>
        <begin position="111"/>
        <end position="121"/>
    </location>
</feature>
<evidence type="ECO:0000313" key="5">
    <source>
        <dbReference type="Proteomes" id="UP001152759"/>
    </source>
</evidence>
<dbReference type="PANTHER" id="PTHR12356:SF19">
    <property type="entry name" value="NUDC DOMAIN-CONTAINING PROTEIN 3"/>
    <property type="match status" value="1"/>
</dbReference>
<evidence type="ECO:0000256" key="2">
    <source>
        <dbReference type="SAM" id="MobiDB-lite"/>
    </source>
</evidence>
<feature type="domain" description="CS" evidence="3">
    <location>
        <begin position="171"/>
        <end position="267"/>
    </location>
</feature>
<dbReference type="Gene3D" id="2.60.40.790">
    <property type="match status" value="1"/>
</dbReference>
<dbReference type="EMBL" id="OU963867">
    <property type="protein sequence ID" value="CAH0391143.1"/>
    <property type="molecule type" value="Genomic_DNA"/>
</dbReference>
<name>A0A9P0F602_BEMTA</name>
<dbReference type="InterPro" id="IPR007052">
    <property type="entry name" value="CS_dom"/>
</dbReference>
<evidence type="ECO:0000256" key="1">
    <source>
        <dbReference type="ARBA" id="ARBA00022553"/>
    </source>
</evidence>
<proteinExistence type="predicted"/>
<dbReference type="PROSITE" id="PS51203">
    <property type="entry name" value="CS"/>
    <property type="match status" value="1"/>
</dbReference>